<keyword evidence="3" id="KW-0862">Zinc</keyword>
<dbReference type="PANTHER" id="PTHR31751">
    <property type="entry name" value="SI:CH211-108C17.2-RELATED-RELATED"/>
    <property type="match status" value="1"/>
</dbReference>
<protein>
    <recommendedName>
        <fullName evidence="7">THAP-type domain-containing protein</fullName>
    </recommendedName>
</protein>
<dbReference type="Proteomes" id="UP001331515">
    <property type="component" value="Unassembled WGS sequence"/>
</dbReference>
<feature type="compositionally biased region" description="Polar residues" evidence="6">
    <location>
        <begin position="165"/>
        <end position="174"/>
    </location>
</feature>
<feature type="region of interest" description="Disordered" evidence="6">
    <location>
        <begin position="96"/>
        <end position="118"/>
    </location>
</feature>
<dbReference type="AlphaFoldDB" id="A0AAN8HS32"/>
<dbReference type="EMBL" id="JAURVH010001520">
    <property type="protein sequence ID" value="KAK5925582.1"/>
    <property type="molecule type" value="Genomic_DNA"/>
</dbReference>
<evidence type="ECO:0000313" key="9">
    <source>
        <dbReference type="Proteomes" id="UP001331515"/>
    </source>
</evidence>
<organism evidence="8 9">
    <name type="scientific">Champsocephalus gunnari</name>
    <name type="common">Mackerel icefish</name>
    <dbReference type="NCBI Taxonomy" id="52237"/>
    <lineage>
        <taxon>Eukaryota</taxon>
        <taxon>Metazoa</taxon>
        <taxon>Chordata</taxon>
        <taxon>Craniata</taxon>
        <taxon>Vertebrata</taxon>
        <taxon>Euteleostomi</taxon>
        <taxon>Actinopterygii</taxon>
        <taxon>Neopterygii</taxon>
        <taxon>Teleostei</taxon>
        <taxon>Neoteleostei</taxon>
        <taxon>Acanthomorphata</taxon>
        <taxon>Eupercaria</taxon>
        <taxon>Perciformes</taxon>
        <taxon>Notothenioidei</taxon>
        <taxon>Channichthyidae</taxon>
        <taxon>Champsocephalus</taxon>
    </lineage>
</organism>
<gene>
    <name evidence="8" type="ORF">CgunFtcFv8_018094</name>
</gene>
<keyword evidence="4 5" id="KW-0238">DNA-binding</keyword>
<evidence type="ECO:0000259" key="7">
    <source>
        <dbReference type="PROSITE" id="PS50950"/>
    </source>
</evidence>
<reference evidence="8 9" key="1">
    <citation type="journal article" date="2023" name="Mol. Biol. Evol.">
        <title>Genomics of Secondarily Temperate Adaptation in the Only Non-Antarctic Icefish.</title>
        <authorList>
            <person name="Rivera-Colon A.G."/>
            <person name="Rayamajhi N."/>
            <person name="Minhas B.F."/>
            <person name="Madrigal G."/>
            <person name="Bilyk K.T."/>
            <person name="Yoon V."/>
            <person name="Hune M."/>
            <person name="Gregory S."/>
            <person name="Cheng C.H.C."/>
            <person name="Catchen J.M."/>
        </authorList>
    </citation>
    <scope>NUCLEOTIDE SEQUENCE [LARGE SCALE GENOMIC DNA]</scope>
    <source>
        <tissue evidence="8">White muscle</tissue>
    </source>
</reference>
<evidence type="ECO:0000256" key="5">
    <source>
        <dbReference type="PROSITE-ProRule" id="PRU00309"/>
    </source>
</evidence>
<evidence type="ECO:0000313" key="8">
    <source>
        <dbReference type="EMBL" id="KAK5925582.1"/>
    </source>
</evidence>
<accession>A0AAN8HS32</accession>
<keyword evidence="1" id="KW-0479">Metal-binding</keyword>
<evidence type="ECO:0000256" key="4">
    <source>
        <dbReference type="ARBA" id="ARBA00023125"/>
    </source>
</evidence>
<dbReference type="Pfam" id="PF05485">
    <property type="entry name" value="THAP"/>
    <property type="match status" value="1"/>
</dbReference>
<dbReference type="SMART" id="SM00692">
    <property type="entry name" value="DM3"/>
    <property type="match status" value="1"/>
</dbReference>
<comment type="caution">
    <text evidence="8">The sequence shown here is derived from an EMBL/GenBank/DDBJ whole genome shotgun (WGS) entry which is preliminary data.</text>
</comment>
<sequence length="539" mass="60378">MVRRCVVSGCSNTANDELNISIHSFPTDVLRQRTWEKNVQNTRAKWSVKNPRTTYICSAHFLLDDFEEGPILMVGSGIDVTRKRILKPSAVPTLFPTPSQIRQGTGDFATATPPAKRHRSAYFEKREKTQVLDSLLKPRLTADGASAAHTSTACSDASDDPMQETPGTMTSACQTDPVKEKKKPQRSKGVQTKPREKTTGTPIERKLFQDTGSQCNIIPTPKKELVQSNECGGSYHMEKTGLERSLAHLERQGLAVGTMVTDRHRQIAKWLRETYPHIEHLYDIWHVAKGFSKKLLAASNERECQVLRPWIKSVSNHMYWCAVSTPFGQGAQIVAKWESVVSHVQNVHTGHGDLFPSCIHGRLEGRESHKKWLEPSSKAAVKLETLVCNKTLCKDILKLSGGSQTSAVEGFHSLLIQFAPKMYVFSYTGMLCRILIAALHFNENANRVQGVTKAGEAMYSIKYPKGRKGAAVLRRVLESPTYEYAQELLEEVVKECTDKENVEAEFAVEPVIVPPPLCAEFPHPEKSDFVKQHLSRFKR</sequence>
<dbReference type="GO" id="GO:0008270">
    <property type="term" value="F:zinc ion binding"/>
    <property type="evidence" value="ECO:0007669"/>
    <property type="project" value="UniProtKB-KW"/>
</dbReference>
<dbReference type="GO" id="GO:0003677">
    <property type="term" value="F:DNA binding"/>
    <property type="evidence" value="ECO:0007669"/>
    <property type="project" value="UniProtKB-UniRule"/>
</dbReference>
<dbReference type="InterPro" id="IPR006612">
    <property type="entry name" value="THAP_Znf"/>
</dbReference>
<dbReference type="SUPFAM" id="SSF57716">
    <property type="entry name" value="Glucocorticoid receptor-like (DNA-binding domain)"/>
    <property type="match status" value="1"/>
</dbReference>
<dbReference type="PROSITE" id="PS50950">
    <property type="entry name" value="ZF_THAP"/>
    <property type="match status" value="1"/>
</dbReference>
<keyword evidence="9" id="KW-1185">Reference proteome</keyword>
<evidence type="ECO:0000256" key="6">
    <source>
        <dbReference type="SAM" id="MobiDB-lite"/>
    </source>
</evidence>
<feature type="compositionally biased region" description="Basic and acidic residues" evidence="6">
    <location>
        <begin position="193"/>
        <end position="204"/>
    </location>
</feature>
<dbReference type="PANTHER" id="PTHR31751:SF42">
    <property type="entry name" value="PROTEIN CBG10204"/>
    <property type="match status" value="1"/>
</dbReference>
<dbReference type="SMART" id="SM00980">
    <property type="entry name" value="THAP"/>
    <property type="match status" value="1"/>
</dbReference>
<feature type="region of interest" description="Disordered" evidence="6">
    <location>
        <begin position="143"/>
        <end position="204"/>
    </location>
</feature>
<evidence type="ECO:0000256" key="3">
    <source>
        <dbReference type="ARBA" id="ARBA00022833"/>
    </source>
</evidence>
<proteinExistence type="predicted"/>
<feature type="domain" description="THAP-type" evidence="7">
    <location>
        <begin position="1"/>
        <end position="95"/>
    </location>
</feature>
<evidence type="ECO:0000256" key="2">
    <source>
        <dbReference type="ARBA" id="ARBA00022771"/>
    </source>
</evidence>
<keyword evidence="2 5" id="KW-0863">Zinc-finger</keyword>
<name>A0AAN8HS32_CHAGU</name>
<evidence type="ECO:0000256" key="1">
    <source>
        <dbReference type="ARBA" id="ARBA00022723"/>
    </source>
</evidence>